<sequence>MGFYRYFVHRYAVIAGPLTELLKSGGFLWSDSATAAFSALEKAMICLPILAPSDFSTTLKVTTDVSSTTIRVVLFQDGVPLAFFSKKLNEHLQAASTYVRKLYAIAEAIKK</sequence>
<dbReference type="PANTHER" id="PTHR33064">
    <property type="entry name" value="POL PROTEIN"/>
    <property type="match status" value="1"/>
</dbReference>
<dbReference type="InterPro" id="IPR051320">
    <property type="entry name" value="Viral_Replic_Matur_Polypro"/>
</dbReference>
<name>A0AAW2N9H1_SESRA</name>
<accession>A0AAW2N9H1</accession>
<evidence type="ECO:0000313" key="2">
    <source>
        <dbReference type="EMBL" id="KAL0340147.1"/>
    </source>
</evidence>
<comment type="caution">
    <text evidence="2">The sequence shown here is derived from an EMBL/GenBank/DDBJ whole genome shotgun (WGS) entry which is preliminary data.</text>
</comment>
<dbReference type="SUPFAM" id="SSF56672">
    <property type="entry name" value="DNA/RNA polymerases"/>
    <property type="match status" value="1"/>
</dbReference>
<feature type="domain" description="Reverse transcriptase/retrotransposon-derived protein RNase H-like" evidence="1">
    <location>
        <begin position="29"/>
        <end position="111"/>
    </location>
</feature>
<organism evidence="2">
    <name type="scientific">Sesamum radiatum</name>
    <name type="common">Black benniseed</name>
    <dbReference type="NCBI Taxonomy" id="300843"/>
    <lineage>
        <taxon>Eukaryota</taxon>
        <taxon>Viridiplantae</taxon>
        <taxon>Streptophyta</taxon>
        <taxon>Embryophyta</taxon>
        <taxon>Tracheophyta</taxon>
        <taxon>Spermatophyta</taxon>
        <taxon>Magnoliopsida</taxon>
        <taxon>eudicotyledons</taxon>
        <taxon>Gunneridae</taxon>
        <taxon>Pentapetalae</taxon>
        <taxon>asterids</taxon>
        <taxon>lamiids</taxon>
        <taxon>Lamiales</taxon>
        <taxon>Pedaliaceae</taxon>
        <taxon>Sesamum</taxon>
    </lineage>
</organism>
<evidence type="ECO:0000259" key="1">
    <source>
        <dbReference type="Pfam" id="PF17919"/>
    </source>
</evidence>
<reference evidence="2" key="1">
    <citation type="submission" date="2020-06" db="EMBL/GenBank/DDBJ databases">
        <authorList>
            <person name="Li T."/>
            <person name="Hu X."/>
            <person name="Zhang T."/>
            <person name="Song X."/>
            <person name="Zhang H."/>
            <person name="Dai N."/>
            <person name="Sheng W."/>
            <person name="Hou X."/>
            <person name="Wei L."/>
        </authorList>
    </citation>
    <scope>NUCLEOTIDE SEQUENCE</scope>
    <source>
        <strain evidence="2">G02</strain>
        <tissue evidence="2">Leaf</tissue>
    </source>
</reference>
<reference evidence="2" key="2">
    <citation type="journal article" date="2024" name="Plant">
        <title>Genomic evolution and insights into agronomic trait innovations of Sesamum species.</title>
        <authorList>
            <person name="Miao H."/>
            <person name="Wang L."/>
            <person name="Qu L."/>
            <person name="Liu H."/>
            <person name="Sun Y."/>
            <person name="Le M."/>
            <person name="Wang Q."/>
            <person name="Wei S."/>
            <person name="Zheng Y."/>
            <person name="Lin W."/>
            <person name="Duan Y."/>
            <person name="Cao H."/>
            <person name="Xiong S."/>
            <person name="Wang X."/>
            <person name="Wei L."/>
            <person name="Li C."/>
            <person name="Ma Q."/>
            <person name="Ju M."/>
            <person name="Zhao R."/>
            <person name="Li G."/>
            <person name="Mu C."/>
            <person name="Tian Q."/>
            <person name="Mei H."/>
            <person name="Zhang T."/>
            <person name="Gao T."/>
            <person name="Zhang H."/>
        </authorList>
    </citation>
    <scope>NUCLEOTIDE SEQUENCE</scope>
    <source>
        <strain evidence="2">G02</strain>
    </source>
</reference>
<dbReference type="AlphaFoldDB" id="A0AAW2N9H1"/>
<dbReference type="InterPro" id="IPR041577">
    <property type="entry name" value="RT_RNaseH_2"/>
</dbReference>
<dbReference type="InterPro" id="IPR043502">
    <property type="entry name" value="DNA/RNA_pol_sf"/>
</dbReference>
<dbReference type="InterPro" id="IPR043128">
    <property type="entry name" value="Rev_trsase/Diguanyl_cyclase"/>
</dbReference>
<dbReference type="Pfam" id="PF17919">
    <property type="entry name" value="RT_RNaseH_2"/>
    <property type="match status" value="1"/>
</dbReference>
<dbReference type="PANTHER" id="PTHR33064:SF37">
    <property type="entry name" value="RIBONUCLEASE H"/>
    <property type="match status" value="1"/>
</dbReference>
<dbReference type="Gene3D" id="3.30.70.270">
    <property type="match status" value="1"/>
</dbReference>
<dbReference type="EMBL" id="JACGWJ010000020">
    <property type="protein sequence ID" value="KAL0340147.1"/>
    <property type="molecule type" value="Genomic_DNA"/>
</dbReference>
<proteinExistence type="predicted"/>
<protein>
    <submittedName>
        <fullName evidence="2">Retrovirus-related Pol polyprotein from transposon.6</fullName>
    </submittedName>
</protein>
<gene>
    <name evidence="2" type="ORF">Sradi_4531500</name>
</gene>